<dbReference type="EMBL" id="JAPQFL010000010">
    <property type="protein sequence ID" value="MDD9328748.1"/>
    <property type="molecule type" value="Genomic_DNA"/>
</dbReference>
<evidence type="ECO:0000313" key="3">
    <source>
        <dbReference type="EMBL" id="MDD9328748.1"/>
    </source>
</evidence>
<keyword evidence="5" id="KW-1185">Reference proteome</keyword>
<dbReference type="InterPro" id="IPR006598">
    <property type="entry name" value="CAP10"/>
</dbReference>
<dbReference type="AlphaFoldDB" id="A0A9X4EB56"/>
<proteinExistence type="predicted"/>
<dbReference type="PANTHER" id="PTHR12203">
    <property type="entry name" value="KDEL LYS-ASP-GLU-LEU CONTAINING - RELATED"/>
    <property type="match status" value="1"/>
</dbReference>
<dbReference type="Proteomes" id="UP001149607">
    <property type="component" value="Chromosome"/>
</dbReference>
<evidence type="ECO:0000313" key="5">
    <source>
        <dbReference type="Proteomes" id="UP001149607"/>
    </source>
</evidence>
<dbReference type="SMART" id="SM00672">
    <property type="entry name" value="CAP10"/>
    <property type="match status" value="1"/>
</dbReference>
<protein>
    <submittedName>
        <fullName evidence="3">Glycosyl transferase family 90</fullName>
    </submittedName>
</protein>
<gene>
    <name evidence="3" type="ORF">ORY91_000009</name>
    <name evidence="4" type="ORF">V9W64_09785</name>
</gene>
<name>A0A9X4EB56_9NEIS</name>
<dbReference type="Pfam" id="PF05686">
    <property type="entry name" value="Glyco_transf_90"/>
    <property type="match status" value="1"/>
</dbReference>
<dbReference type="GO" id="GO:0016740">
    <property type="term" value="F:transferase activity"/>
    <property type="evidence" value="ECO:0007669"/>
    <property type="project" value="UniProtKB-KW"/>
</dbReference>
<dbReference type="InterPro" id="IPR051091">
    <property type="entry name" value="O-Glucosyltr/Glycosyltrsf_90"/>
</dbReference>
<sequence>MMSYTDILHQRLHKLHFYAASIPAAWLPHRFLTRPAADAASELAKLPAGLQNHIRERIHYYNRLTTSFTPPPQHSDTAAAFCRKGKSSAYYYDLKKLLKSFPPDQRFGYLFGDITHIPNHPLFVKSRPISGRAVNAVLLKLDSVRHFYTVKDRRTFHSKKDLLVWRGSAHQPHRLRFLEQHHATPSFDVGCVHQNSRNRPYHKNYLTISEQLQYRYILSIEGNDVATNLKWIMASRSVAVMTEPRFETWLMEGRLKPDIHYIHVQDDYADLAEKLAFYRARPAAAEKIADRANAWMQPFFQPRWEWITQILTMQKYFDLLRP</sequence>
<feature type="domain" description="Glycosyl transferase CAP10" evidence="2">
    <location>
        <begin position="80"/>
        <end position="305"/>
    </location>
</feature>
<reference evidence="4" key="2">
    <citation type="submission" date="2024-02" db="EMBL/GenBank/DDBJ databases">
        <title>Neisseria leonii sp. nov.</title>
        <authorList>
            <person name="Boutroux M."/>
            <person name="Favre-Rochex S."/>
            <person name="Gorgette O."/>
            <person name="Touak G."/>
            <person name="Muhle E."/>
            <person name="Chesneau O."/>
            <person name="Clermont D."/>
            <person name="Rahi P."/>
        </authorList>
    </citation>
    <scope>NUCLEOTIDE SEQUENCE</scope>
    <source>
        <strain evidence="4">51.81</strain>
    </source>
</reference>
<organism evidence="3">
    <name type="scientific">Neisseria leonii</name>
    <dbReference type="NCBI Taxonomy" id="2995413"/>
    <lineage>
        <taxon>Bacteria</taxon>
        <taxon>Pseudomonadati</taxon>
        <taxon>Pseudomonadota</taxon>
        <taxon>Betaproteobacteria</taxon>
        <taxon>Neisseriales</taxon>
        <taxon>Neisseriaceae</taxon>
        <taxon>Neisseria</taxon>
    </lineage>
</organism>
<dbReference type="PANTHER" id="PTHR12203:SF35">
    <property type="entry name" value="PROTEIN O-GLUCOSYLTRANSFERASE 1"/>
    <property type="match status" value="1"/>
</dbReference>
<evidence type="ECO:0000313" key="4">
    <source>
        <dbReference type="EMBL" id="WWY02966.1"/>
    </source>
</evidence>
<accession>A0A9X4EB56</accession>
<keyword evidence="1 3" id="KW-0808">Transferase</keyword>
<dbReference type="RefSeq" id="WP_274585794.1">
    <property type="nucleotide sequence ID" value="NZ_CP145811.1"/>
</dbReference>
<reference evidence="3" key="1">
    <citation type="submission" date="2022-10" db="EMBL/GenBank/DDBJ databases">
        <authorList>
            <person name="Boutroux M."/>
        </authorList>
    </citation>
    <scope>NUCLEOTIDE SEQUENCE</scope>
    <source>
        <strain evidence="3">51.81</strain>
    </source>
</reference>
<evidence type="ECO:0000259" key="2">
    <source>
        <dbReference type="SMART" id="SM00672"/>
    </source>
</evidence>
<dbReference type="EMBL" id="CP146598">
    <property type="protein sequence ID" value="WWY02966.1"/>
    <property type="molecule type" value="Genomic_DNA"/>
</dbReference>
<evidence type="ECO:0000256" key="1">
    <source>
        <dbReference type="ARBA" id="ARBA00022679"/>
    </source>
</evidence>